<dbReference type="Proteomes" id="UP000803884">
    <property type="component" value="Unassembled WGS sequence"/>
</dbReference>
<keyword evidence="3" id="KW-0560">Oxidoreductase</keyword>
<dbReference type="GO" id="GO:0016491">
    <property type="term" value="F:oxidoreductase activity"/>
    <property type="evidence" value="ECO:0007669"/>
    <property type="project" value="UniProtKB-KW"/>
</dbReference>
<dbReference type="SUPFAM" id="SSF51735">
    <property type="entry name" value="NAD(P)-binding Rossmann-fold domains"/>
    <property type="match status" value="1"/>
</dbReference>
<dbReference type="InterPro" id="IPR020904">
    <property type="entry name" value="Sc_DH/Rdtase_CS"/>
</dbReference>
<dbReference type="GeneID" id="96005157"/>
<dbReference type="PRINTS" id="PR00081">
    <property type="entry name" value="GDHRDH"/>
</dbReference>
<evidence type="ECO:0000259" key="5">
    <source>
        <dbReference type="SMART" id="SM00822"/>
    </source>
</evidence>
<evidence type="ECO:0000313" key="7">
    <source>
        <dbReference type="Proteomes" id="UP000803884"/>
    </source>
</evidence>
<dbReference type="Pfam" id="PF13561">
    <property type="entry name" value="adh_short_C2"/>
    <property type="match status" value="1"/>
</dbReference>
<dbReference type="InterPro" id="IPR036291">
    <property type="entry name" value="NAD(P)-bd_dom_sf"/>
</dbReference>
<dbReference type="PANTHER" id="PTHR24321:SF8">
    <property type="entry name" value="ESTRADIOL 17-BETA-DEHYDROGENASE 8-RELATED"/>
    <property type="match status" value="1"/>
</dbReference>
<dbReference type="FunFam" id="3.40.50.720:FF:000084">
    <property type="entry name" value="Short-chain dehydrogenase reductase"/>
    <property type="match status" value="1"/>
</dbReference>
<dbReference type="AlphaFoldDB" id="A0AB34KXB6"/>
<dbReference type="EMBL" id="JAAQHG020000009">
    <property type="protein sequence ID" value="KAL1587809.1"/>
    <property type="molecule type" value="Genomic_DNA"/>
</dbReference>
<dbReference type="PROSITE" id="PS00061">
    <property type="entry name" value="ADH_SHORT"/>
    <property type="match status" value="1"/>
</dbReference>
<evidence type="ECO:0000256" key="2">
    <source>
        <dbReference type="ARBA" id="ARBA00022857"/>
    </source>
</evidence>
<proteinExistence type="inferred from homology"/>
<feature type="domain" description="Ketoreductase" evidence="5">
    <location>
        <begin position="4"/>
        <end position="191"/>
    </location>
</feature>
<dbReference type="SMART" id="SM00822">
    <property type="entry name" value="PKS_KR"/>
    <property type="match status" value="1"/>
</dbReference>
<evidence type="ECO:0000256" key="4">
    <source>
        <dbReference type="ARBA" id="ARBA00023027"/>
    </source>
</evidence>
<accession>A0AB34KXB6</accession>
<dbReference type="Gene3D" id="3.40.50.720">
    <property type="entry name" value="NAD(P)-binding Rossmann-like Domain"/>
    <property type="match status" value="1"/>
</dbReference>
<evidence type="ECO:0000256" key="3">
    <source>
        <dbReference type="ARBA" id="ARBA00023002"/>
    </source>
</evidence>
<gene>
    <name evidence="6" type="ORF">WHR41_03713</name>
</gene>
<keyword evidence="7" id="KW-1185">Reference proteome</keyword>
<name>A0AB34KXB6_9PEZI</name>
<evidence type="ECO:0000313" key="6">
    <source>
        <dbReference type="EMBL" id="KAL1587809.1"/>
    </source>
</evidence>
<keyword evidence="2" id="KW-0521">NADP</keyword>
<reference evidence="6 7" key="1">
    <citation type="journal article" date="2020" name="Microbiol. Resour. Announc.">
        <title>Draft Genome Sequence of a Cladosporium Species Isolated from the Mesophotic Ascidian Didemnum maculosum.</title>
        <authorList>
            <person name="Gioti A."/>
            <person name="Siaperas R."/>
            <person name="Nikolaivits E."/>
            <person name="Le Goff G."/>
            <person name="Ouazzani J."/>
            <person name="Kotoulas G."/>
            <person name="Topakas E."/>
        </authorList>
    </citation>
    <scope>NUCLEOTIDE SEQUENCE [LARGE SCALE GENOMIC DNA]</scope>
    <source>
        <strain evidence="6 7">TM138-S3</strain>
    </source>
</reference>
<organism evidence="6 7">
    <name type="scientific">Cladosporium halotolerans</name>
    <dbReference type="NCBI Taxonomy" id="1052096"/>
    <lineage>
        <taxon>Eukaryota</taxon>
        <taxon>Fungi</taxon>
        <taxon>Dikarya</taxon>
        <taxon>Ascomycota</taxon>
        <taxon>Pezizomycotina</taxon>
        <taxon>Dothideomycetes</taxon>
        <taxon>Dothideomycetidae</taxon>
        <taxon>Cladosporiales</taxon>
        <taxon>Cladosporiaceae</taxon>
        <taxon>Cladosporium</taxon>
    </lineage>
</organism>
<sequence>MEGRVVAITGGASGIGLALARLLASRGAKLSIADVSPQDQLDNAVASIQDASPQCKEILASRVDVRELFQVSQWLKATVEQFGQLNHVANVAGIWRAGKIDEQDEDMWELIIGVNLTGAMHTLKESAKLLPPNAGCSMVVVSSVAGLTGLPGQAAYTASKHGSIGLVRAVAKELGPRGIRVNCVAPGVIHTPMIDLCDATVGAGASTAMASQMPIGRRADPAEVAKVIAFLLSDESSFVTGSVYTVDGGLVC</sequence>
<evidence type="ECO:0000256" key="1">
    <source>
        <dbReference type="ARBA" id="ARBA00006484"/>
    </source>
</evidence>
<comment type="similarity">
    <text evidence="1">Belongs to the short-chain dehydrogenases/reductases (SDR) family.</text>
</comment>
<dbReference type="PANTHER" id="PTHR24321">
    <property type="entry name" value="DEHYDROGENASES, SHORT CHAIN"/>
    <property type="match status" value="1"/>
</dbReference>
<dbReference type="InterPro" id="IPR057326">
    <property type="entry name" value="KR_dom"/>
</dbReference>
<dbReference type="RefSeq" id="XP_069230914.1">
    <property type="nucleotide sequence ID" value="XM_069372319.1"/>
</dbReference>
<protein>
    <recommendedName>
        <fullName evidence="5">Ketoreductase domain-containing protein</fullName>
    </recommendedName>
</protein>
<comment type="caution">
    <text evidence="6">The sequence shown here is derived from an EMBL/GenBank/DDBJ whole genome shotgun (WGS) entry which is preliminary data.</text>
</comment>
<dbReference type="InterPro" id="IPR002347">
    <property type="entry name" value="SDR_fam"/>
</dbReference>
<keyword evidence="4" id="KW-0520">NAD</keyword>
<dbReference type="CDD" id="cd05233">
    <property type="entry name" value="SDR_c"/>
    <property type="match status" value="1"/>
</dbReference>